<name>A0A0V0U9M9_9BILA</name>
<keyword evidence="2" id="KW-1185">Reference proteome</keyword>
<gene>
    <name evidence="1" type="ORF">T05_8493</name>
</gene>
<proteinExistence type="predicted"/>
<evidence type="ECO:0000313" key="2">
    <source>
        <dbReference type="Proteomes" id="UP000055048"/>
    </source>
</evidence>
<organism evidence="1 2">
    <name type="scientific">Trichinella murrelli</name>
    <dbReference type="NCBI Taxonomy" id="144512"/>
    <lineage>
        <taxon>Eukaryota</taxon>
        <taxon>Metazoa</taxon>
        <taxon>Ecdysozoa</taxon>
        <taxon>Nematoda</taxon>
        <taxon>Enoplea</taxon>
        <taxon>Dorylaimia</taxon>
        <taxon>Trichinellida</taxon>
        <taxon>Trichinellidae</taxon>
        <taxon>Trichinella</taxon>
    </lineage>
</organism>
<dbReference type="AlphaFoldDB" id="A0A0V0U9M9"/>
<sequence>MHSSSVNFVYSRVEFSLTIVIAGHGGVILNVEEVRVIVVAGNRIKIANFLLSNMNWRVDILCIET</sequence>
<accession>A0A0V0U9M9</accession>
<evidence type="ECO:0000313" key="1">
    <source>
        <dbReference type="EMBL" id="KRX48009.1"/>
    </source>
</evidence>
<dbReference type="EMBL" id="JYDJ01000035">
    <property type="protein sequence ID" value="KRX48009.1"/>
    <property type="molecule type" value="Genomic_DNA"/>
</dbReference>
<comment type="caution">
    <text evidence="1">The sequence shown here is derived from an EMBL/GenBank/DDBJ whole genome shotgun (WGS) entry which is preliminary data.</text>
</comment>
<protein>
    <submittedName>
        <fullName evidence="1">Uncharacterized protein</fullName>
    </submittedName>
</protein>
<reference evidence="1 2" key="1">
    <citation type="submission" date="2015-01" db="EMBL/GenBank/DDBJ databases">
        <title>Evolution of Trichinella species and genotypes.</title>
        <authorList>
            <person name="Korhonen P.K."/>
            <person name="Edoardo P."/>
            <person name="Giuseppe L.R."/>
            <person name="Gasser R.B."/>
        </authorList>
    </citation>
    <scope>NUCLEOTIDE SEQUENCE [LARGE SCALE GENOMIC DNA]</scope>
    <source>
        <strain evidence="1">ISS417</strain>
    </source>
</reference>
<dbReference type="Proteomes" id="UP000055048">
    <property type="component" value="Unassembled WGS sequence"/>
</dbReference>